<feature type="domain" description="Sec16 central conserved" evidence="13">
    <location>
        <begin position="959"/>
        <end position="1077"/>
    </location>
</feature>
<feature type="compositionally biased region" description="Basic and acidic residues" evidence="11">
    <location>
        <begin position="1532"/>
        <end position="1549"/>
    </location>
</feature>
<keyword evidence="3 10" id="KW-0813">Transport</keyword>
<dbReference type="PANTHER" id="PTHR13402">
    <property type="entry name" value="RGPR-RELATED"/>
    <property type="match status" value="1"/>
</dbReference>
<feature type="compositionally biased region" description="Gly residues" evidence="11">
    <location>
        <begin position="1754"/>
        <end position="1763"/>
    </location>
</feature>
<dbReference type="InterPro" id="IPR024298">
    <property type="entry name" value="Sec16_Sec23-bd"/>
</dbReference>
<keyword evidence="4 10" id="KW-0256">Endoplasmic reticulum</keyword>
<feature type="region of interest" description="Disordered" evidence="11">
    <location>
        <begin position="375"/>
        <end position="865"/>
    </location>
</feature>
<feature type="compositionally biased region" description="Acidic residues" evidence="11">
    <location>
        <begin position="396"/>
        <end position="407"/>
    </location>
</feature>
<feature type="compositionally biased region" description="Low complexity" evidence="11">
    <location>
        <begin position="553"/>
        <end position="568"/>
    </location>
</feature>
<dbReference type="FunFam" id="1.25.40.1030:FF:000008">
    <property type="entry name" value="Protein transport protein sec16"/>
    <property type="match status" value="1"/>
</dbReference>
<proteinExistence type="inferred from homology"/>
<dbReference type="Gene3D" id="1.25.40.1030">
    <property type="match status" value="1"/>
</dbReference>
<dbReference type="GO" id="GO:0012507">
    <property type="term" value="C:ER to Golgi transport vesicle membrane"/>
    <property type="evidence" value="ECO:0007669"/>
    <property type="project" value="TreeGrafter"/>
</dbReference>
<feature type="compositionally biased region" description="Pro residues" evidence="11">
    <location>
        <begin position="644"/>
        <end position="655"/>
    </location>
</feature>
<keyword evidence="8 10" id="KW-0472">Membrane</keyword>
<feature type="compositionally biased region" description="Pro residues" evidence="11">
    <location>
        <begin position="741"/>
        <end position="750"/>
    </location>
</feature>
<name>A0AAN9ULR3_9PEZI</name>
<feature type="compositionally biased region" description="Basic and acidic residues" evidence="11">
    <location>
        <begin position="201"/>
        <end position="214"/>
    </location>
</feature>
<feature type="region of interest" description="Disordered" evidence="11">
    <location>
        <begin position="246"/>
        <end position="359"/>
    </location>
</feature>
<keyword evidence="7 10" id="KW-0072">Autophagy</keyword>
<feature type="compositionally biased region" description="Polar residues" evidence="11">
    <location>
        <begin position="1650"/>
        <end position="1665"/>
    </location>
</feature>
<feature type="region of interest" description="Disordered" evidence="11">
    <location>
        <begin position="1"/>
        <end position="115"/>
    </location>
</feature>
<feature type="domain" description="Sec16 Sec23-binding" evidence="12">
    <location>
        <begin position="1137"/>
        <end position="1441"/>
    </location>
</feature>
<dbReference type="GO" id="GO:0015031">
    <property type="term" value="P:protein transport"/>
    <property type="evidence" value="ECO:0007669"/>
    <property type="project" value="UniProtKB-KW"/>
</dbReference>
<keyword evidence="6 10" id="KW-0653">Protein transport</keyword>
<feature type="compositionally biased region" description="Polar residues" evidence="11">
    <location>
        <begin position="1592"/>
        <end position="1616"/>
    </location>
</feature>
<evidence type="ECO:0000256" key="9">
    <source>
        <dbReference type="ARBA" id="ARBA00024687"/>
    </source>
</evidence>
<evidence type="ECO:0000259" key="14">
    <source>
        <dbReference type="Pfam" id="PF12935"/>
    </source>
</evidence>
<dbReference type="CDD" id="cd09233">
    <property type="entry name" value="ACE1-Sec16-like"/>
    <property type="match status" value="1"/>
</dbReference>
<feature type="compositionally biased region" description="Polar residues" evidence="11">
    <location>
        <begin position="14"/>
        <end position="37"/>
    </location>
</feature>
<evidence type="ECO:0000259" key="13">
    <source>
        <dbReference type="Pfam" id="PF12932"/>
    </source>
</evidence>
<feature type="compositionally biased region" description="Polar residues" evidence="11">
    <location>
        <begin position="451"/>
        <end position="465"/>
    </location>
</feature>
<keyword evidence="5 10" id="KW-0931">ER-Golgi transport</keyword>
<sequence>MPNFNPEDVPSDPESLSQRQTSPAPDTQSSGFDQSPTVHDASLETIEPQQSSHAGGFLDQFDDEDPEAAAWDLSNPAETDPMQQEDHEPGSNAEEAAADEPPSEPAVTSNAAKHSSTISFARTVSHEVSFMDDEEVEWNVQRTDTDPFDFMGPDDRTNTFPAVPPTTDEQSDSPPPLTQAQDILHDMEKDVSSPDLGGWSAHEHGQPETEESVLKDESFQQFVGGELAGTEQEAADARFEEGLPLISHEEAEQPAANSQDLHPTVDDLFANEDDGDDFFSQAKNEAQSSLEEDDFDHTLHRKSTAMVLGEAMQSAEAPTGADLGIPSPTEEKASKVQSAVTEQKTEAVNGGTNSDAAPTDVDAKWAAAFGDDDDDFLLETASESKDKELDPNEIFGSDDEGFLEDTAETSAAPPTQPAASSTPGLNGHYAPGHLQYQQPQSPYSPYAPQQTMSQPQLMQHPSYVQSAVSTPTASSFAPPPRPDLPKPQSFVDKSKGGYQSPYDLPMEVVKPKKRASMLQLPRTTSTLPAPPSGPPSGPPRSASMYSQPPPPSGGSTASLSPSGSSHSPQLPPPPKTQPPLKNKPSFFEDLPMTSRPRPGSRHSTQPSPSHPSPYIQQGPPRGPLSAQLLPSPGLQPPALASPAVSPPMLSPPVFSPPMSQGSQTLSPGMPSLVAPELVSPYANLQAPPQPPVSTAPASNRYSPAPPPVANGGVPPPAAASRYSPAPPPVARSHSVGYTPASAPPPPPALPHQPRTSSPLAHFEITNEKHANKVSGPVHADGVSIPRANSHYEPRLTRLPSLPPTQEVEEESPSVASPPVVAKSNAASSPAESRYSPRQTSHTPPPVHSQPSSVLSPPKRPASNYMPQTQPVVQREANFVPPPRPQTQSPTAFRQSDHGIKPVDAIPRPSSVQGPTSPRILHSMQPMQPVVRARGISQSLSLIPPTDGREVDPLERWKGAPLIQWGVGGVLVTSFTKDIPRYGMNQSLPMIMRSPGEVKIKHIKDIQPLDERLAKFPGPLKGKGKKKEGIAWLTAGIENLESSLPNAAFQQNLSHEDKRAIERVLLLKILRVFVENDGVVEGSPAVEKAVRDIISPGLSSENPDVTPAITSGVDLTGIASSMTNMQADSIDSSAVEQIRSNLLSGDREKAVWAAVDKRLWGHAMLIANTSQNTDLYKQVAQEFIKKEVNYPGHNNESLAALYSVLSTNFDECVDELVPVHARAGLQLMSTTATTGGSKDALVGLDKWRETLGMILSNRSQGDVKALTSLGNLLSTYGRAEAAHICYIFARTHAVFGGLDDPNAHFVLVGADHRRQADQFGKDTESLLLSEVYEYGLSLTGGLNVLQGCPHLAAYKLQHAATLAEHGFKEKALQYCEAIANAMMAQTKRSPYYNHVLESAVDDLAKRLKLAPKEGSSSWISKPSMDKVSSNMWTRFNKFVAGEDTDAAGDAPAGESGGEVGPFSRIAGGTPTISPSPSMTNFEVYANGGLGGKPSSAPTMPTTRAASRYGPAAPQTSSNPYDPNGGYSPAPRSSLDRTSGEYTRKSNEIRRPSYGNPYSPETSSRPTTGYQATSAASQSSPYTPAFQASPPEPASSQLPTSSYPGYTPYNANQSSPNTAAAGQAAPESSANGAKVPQPQGYQPISYGYEPPSINTFEPPSTQTEDSSTGGGYEPPSFQPSTFEPPSYEPDPEDDSRESRPKKKTIFDDDDDDIPALKQPQEKSKSEKDRENEELFRKVAEEEAKRAAEAKPAKKGWGLGSWFGGGGKKDEQPGNKPIKAKLGEQSSFVYDPDLKRWVNKKPGAENIPAKTATPPPPRSNSATRVGTGTPPPPMASHSAPPPSLSRPPSAAPSPAMGGGLAPPQSQDSLLAPPMMKRSVSNQSIASIISDASGAGPPGPTRSPSMPPGRPTTSLSNASSIDDLLGAAGTRRAGSRKPRKSGRYVDVMAK</sequence>
<evidence type="ECO:0000256" key="1">
    <source>
        <dbReference type="ARBA" id="ARBA00004397"/>
    </source>
</evidence>
<comment type="caution">
    <text evidence="15">The sequence shown here is derived from an EMBL/GenBank/DDBJ whole genome shotgun (WGS) entry which is preliminary data.</text>
</comment>
<dbReference type="GO" id="GO:0016192">
    <property type="term" value="P:vesicle-mediated transport"/>
    <property type="evidence" value="ECO:0007669"/>
    <property type="project" value="UniProtKB-KW"/>
</dbReference>
<feature type="compositionally biased region" description="Polar residues" evidence="11">
    <location>
        <begin position="1557"/>
        <end position="1580"/>
    </location>
</feature>
<feature type="region of interest" description="Disordered" evidence="11">
    <location>
        <begin position="877"/>
        <end position="914"/>
    </location>
</feature>
<evidence type="ECO:0000256" key="6">
    <source>
        <dbReference type="ARBA" id="ARBA00022927"/>
    </source>
</evidence>
<feature type="compositionally biased region" description="Pro residues" evidence="11">
    <location>
        <begin position="1826"/>
        <end position="1848"/>
    </location>
</feature>
<comment type="subcellular location">
    <subcellularLocation>
        <location evidence="1">Endoplasmic reticulum membrane</location>
        <topology evidence="1">Peripheral membrane protein</topology>
        <orientation evidence="1">Cytoplasmic side</orientation>
    </subcellularLocation>
</comment>
<feature type="compositionally biased region" description="Basic and acidic residues" evidence="11">
    <location>
        <begin position="183"/>
        <end position="192"/>
    </location>
</feature>
<feature type="compositionally biased region" description="Low complexity" evidence="11">
    <location>
        <begin position="812"/>
        <end position="829"/>
    </location>
</feature>
<evidence type="ECO:0000313" key="15">
    <source>
        <dbReference type="EMBL" id="KAK7745673.1"/>
    </source>
</evidence>
<feature type="compositionally biased region" description="Low complexity" evidence="11">
    <location>
        <begin position="1880"/>
        <end position="1891"/>
    </location>
</feature>
<gene>
    <name evidence="15" type="primary">SEC16</name>
    <name evidence="15" type="ORF">SLS62_009714</name>
</gene>
<feature type="compositionally biased region" description="Low complexity" evidence="11">
    <location>
        <begin position="435"/>
        <end position="450"/>
    </location>
</feature>
<feature type="compositionally biased region" description="Low complexity" evidence="11">
    <location>
        <begin position="408"/>
        <end position="423"/>
    </location>
</feature>
<dbReference type="InterPro" id="IPR024468">
    <property type="entry name" value="Sec16_N"/>
</dbReference>
<evidence type="ECO:0000256" key="3">
    <source>
        <dbReference type="ARBA" id="ARBA00022448"/>
    </source>
</evidence>
<dbReference type="Pfam" id="PF12931">
    <property type="entry name" value="TPR_Sec16"/>
    <property type="match status" value="1"/>
</dbReference>
<evidence type="ECO:0000259" key="12">
    <source>
        <dbReference type="Pfam" id="PF12931"/>
    </source>
</evidence>
<feature type="compositionally biased region" description="Pro residues" evidence="11">
    <location>
        <begin position="1893"/>
        <end position="1906"/>
    </location>
</feature>
<feature type="region of interest" description="Disordered" evidence="11">
    <location>
        <begin position="1491"/>
        <end position="1946"/>
    </location>
</feature>
<feature type="compositionally biased region" description="Polar residues" evidence="11">
    <location>
        <begin position="1494"/>
        <end position="1503"/>
    </location>
</feature>
<evidence type="ECO:0000256" key="10">
    <source>
        <dbReference type="RuleBase" id="RU364101"/>
    </source>
</evidence>
<feature type="compositionally biased region" description="Pro residues" evidence="11">
    <location>
        <begin position="528"/>
        <end position="538"/>
    </location>
</feature>
<keyword evidence="16" id="KW-1185">Reference proteome</keyword>
<feature type="region of interest" description="Disordered" evidence="11">
    <location>
        <begin position="144"/>
        <end position="214"/>
    </location>
</feature>
<reference evidence="15 16" key="1">
    <citation type="submission" date="2024-02" db="EMBL/GenBank/DDBJ databases">
        <title>De novo assembly and annotation of 12 fungi associated with fruit tree decline syndrome in Ontario, Canada.</title>
        <authorList>
            <person name="Sulman M."/>
            <person name="Ellouze W."/>
            <person name="Ilyukhin E."/>
        </authorList>
    </citation>
    <scope>NUCLEOTIDE SEQUENCE [LARGE SCALE GENOMIC DNA]</scope>
    <source>
        <strain evidence="15 16">M11/M66-122</strain>
    </source>
</reference>
<feature type="compositionally biased region" description="Basic and acidic residues" evidence="11">
    <location>
        <begin position="1717"/>
        <end position="1749"/>
    </location>
</feature>
<feature type="region of interest" description="Disordered" evidence="11">
    <location>
        <begin position="1444"/>
        <end position="1478"/>
    </location>
</feature>
<feature type="compositionally biased region" description="Polar residues" evidence="11">
    <location>
        <begin position="1469"/>
        <end position="1478"/>
    </location>
</feature>
<evidence type="ECO:0000256" key="2">
    <source>
        <dbReference type="ARBA" id="ARBA00005927"/>
    </source>
</evidence>
<feature type="compositionally biased region" description="Pro residues" evidence="11">
    <location>
        <begin position="703"/>
        <end position="717"/>
    </location>
</feature>
<dbReference type="GO" id="GO:0007030">
    <property type="term" value="P:Golgi organization"/>
    <property type="evidence" value="ECO:0007669"/>
    <property type="project" value="TreeGrafter"/>
</dbReference>
<feature type="compositionally biased region" description="Low complexity" evidence="11">
    <location>
        <begin position="466"/>
        <end position="476"/>
    </location>
</feature>
<comment type="function">
    <text evidence="9 10">Involved in the initiation of assembly of the COPII coat required for the formation of transport vesicles from the endoplasmic reticulum (ER) and the selection of cargo molecules. Also involved in autophagy.</text>
</comment>
<dbReference type="GO" id="GO:0005789">
    <property type="term" value="C:endoplasmic reticulum membrane"/>
    <property type="evidence" value="ECO:0007669"/>
    <property type="project" value="UniProtKB-SubCell"/>
</dbReference>
<evidence type="ECO:0000256" key="4">
    <source>
        <dbReference type="ARBA" id="ARBA00022824"/>
    </source>
</evidence>
<comment type="similarity">
    <text evidence="2 10">Belongs to the SEC16 family.</text>
</comment>
<dbReference type="Pfam" id="PF12935">
    <property type="entry name" value="Sec16_N"/>
    <property type="match status" value="1"/>
</dbReference>
<feature type="compositionally biased region" description="Low complexity" evidence="11">
    <location>
        <begin position="1617"/>
        <end position="1628"/>
    </location>
</feature>
<evidence type="ECO:0000256" key="5">
    <source>
        <dbReference type="ARBA" id="ARBA00022892"/>
    </source>
</evidence>
<dbReference type="GO" id="GO:0070971">
    <property type="term" value="C:endoplasmic reticulum exit site"/>
    <property type="evidence" value="ECO:0007669"/>
    <property type="project" value="TreeGrafter"/>
</dbReference>
<dbReference type="InterPro" id="IPR024340">
    <property type="entry name" value="Sec16_CCD"/>
</dbReference>
<dbReference type="Proteomes" id="UP001320420">
    <property type="component" value="Unassembled WGS sequence"/>
</dbReference>
<evidence type="ECO:0000313" key="16">
    <source>
        <dbReference type="Proteomes" id="UP001320420"/>
    </source>
</evidence>
<dbReference type="Pfam" id="PF12932">
    <property type="entry name" value="Sec16"/>
    <property type="match status" value="1"/>
</dbReference>
<organism evidence="15 16">
    <name type="scientific">Diatrype stigma</name>
    <dbReference type="NCBI Taxonomy" id="117547"/>
    <lineage>
        <taxon>Eukaryota</taxon>
        <taxon>Fungi</taxon>
        <taxon>Dikarya</taxon>
        <taxon>Ascomycota</taxon>
        <taxon>Pezizomycotina</taxon>
        <taxon>Sordariomycetes</taxon>
        <taxon>Xylariomycetidae</taxon>
        <taxon>Xylariales</taxon>
        <taxon>Diatrypaceae</taxon>
        <taxon>Diatrype</taxon>
    </lineage>
</organism>
<evidence type="ECO:0000256" key="8">
    <source>
        <dbReference type="ARBA" id="ARBA00023136"/>
    </source>
</evidence>
<evidence type="ECO:0000256" key="11">
    <source>
        <dbReference type="SAM" id="MobiDB-lite"/>
    </source>
</evidence>
<evidence type="ECO:0000256" key="7">
    <source>
        <dbReference type="ARBA" id="ARBA00023006"/>
    </source>
</evidence>
<dbReference type="EMBL" id="JAKJXP020000106">
    <property type="protein sequence ID" value="KAK7745673.1"/>
    <property type="molecule type" value="Genomic_DNA"/>
</dbReference>
<protein>
    <recommendedName>
        <fullName evidence="10">Protein transport protein sec16</fullName>
    </recommendedName>
</protein>
<feature type="domain" description="Sec16 N-terminal" evidence="14">
    <location>
        <begin position="218"/>
        <end position="420"/>
    </location>
</feature>
<accession>A0AAN9ULR3</accession>
<dbReference type="GO" id="GO:0006914">
    <property type="term" value="P:autophagy"/>
    <property type="evidence" value="ECO:0007669"/>
    <property type="project" value="UniProtKB-KW"/>
</dbReference>
<dbReference type="PANTHER" id="PTHR13402:SF6">
    <property type="entry name" value="SECRETORY 16, ISOFORM I"/>
    <property type="match status" value="1"/>
</dbReference>
<dbReference type="GO" id="GO:0070973">
    <property type="term" value="P:protein localization to endoplasmic reticulum exit site"/>
    <property type="evidence" value="ECO:0007669"/>
    <property type="project" value="TreeGrafter"/>
</dbReference>
<feature type="compositionally biased region" description="Basic residues" evidence="11">
    <location>
        <begin position="1929"/>
        <end position="1938"/>
    </location>
</feature>